<sequence>MIGSTIFLFLRLVQIVTLIPIWGMLAYFVHKYSDAGVTPPVEILVLFIVAIIATAWAIITLFQFKRYSLVSMLIAFIDLLMVGALIAGVYYLRGISKANCSSWNGGPVDFDRNGSSVSASYNSGWGIRVKKHCGMQKAAWALGIVNIILFFASALVAAHLYRKTERKEIRREHKATRRSGRRSRW</sequence>
<dbReference type="Proteomes" id="UP000275078">
    <property type="component" value="Unassembled WGS sequence"/>
</dbReference>
<evidence type="ECO:0008006" key="4">
    <source>
        <dbReference type="Google" id="ProtNLM"/>
    </source>
</evidence>
<evidence type="ECO:0000313" key="3">
    <source>
        <dbReference type="Proteomes" id="UP000275078"/>
    </source>
</evidence>
<evidence type="ECO:0000256" key="1">
    <source>
        <dbReference type="SAM" id="Phobius"/>
    </source>
</evidence>
<feature type="transmembrane region" description="Helical" evidence="1">
    <location>
        <begin position="7"/>
        <end position="29"/>
    </location>
</feature>
<evidence type="ECO:0000313" key="2">
    <source>
        <dbReference type="EMBL" id="RPA77007.1"/>
    </source>
</evidence>
<reference evidence="2 3" key="1">
    <citation type="journal article" date="2018" name="Nat. Ecol. Evol.">
        <title>Pezizomycetes genomes reveal the molecular basis of ectomycorrhizal truffle lifestyle.</title>
        <authorList>
            <person name="Murat C."/>
            <person name="Payen T."/>
            <person name="Noel B."/>
            <person name="Kuo A."/>
            <person name="Morin E."/>
            <person name="Chen J."/>
            <person name="Kohler A."/>
            <person name="Krizsan K."/>
            <person name="Balestrini R."/>
            <person name="Da Silva C."/>
            <person name="Montanini B."/>
            <person name="Hainaut M."/>
            <person name="Levati E."/>
            <person name="Barry K.W."/>
            <person name="Belfiori B."/>
            <person name="Cichocki N."/>
            <person name="Clum A."/>
            <person name="Dockter R.B."/>
            <person name="Fauchery L."/>
            <person name="Guy J."/>
            <person name="Iotti M."/>
            <person name="Le Tacon F."/>
            <person name="Lindquist E.A."/>
            <person name="Lipzen A."/>
            <person name="Malagnac F."/>
            <person name="Mello A."/>
            <person name="Molinier V."/>
            <person name="Miyauchi S."/>
            <person name="Poulain J."/>
            <person name="Riccioni C."/>
            <person name="Rubini A."/>
            <person name="Sitrit Y."/>
            <person name="Splivallo R."/>
            <person name="Traeger S."/>
            <person name="Wang M."/>
            <person name="Zifcakova L."/>
            <person name="Wipf D."/>
            <person name="Zambonelli A."/>
            <person name="Paolocci F."/>
            <person name="Nowrousian M."/>
            <person name="Ottonello S."/>
            <person name="Baldrian P."/>
            <person name="Spatafora J.W."/>
            <person name="Henrissat B."/>
            <person name="Nagy L.G."/>
            <person name="Aury J.M."/>
            <person name="Wincker P."/>
            <person name="Grigoriev I.V."/>
            <person name="Bonfante P."/>
            <person name="Martin F.M."/>
        </authorList>
    </citation>
    <scope>NUCLEOTIDE SEQUENCE [LARGE SCALE GENOMIC DNA]</scope>
    <source>
        <strain evidence="2 3">RN42</strain>
    </source>
</reference>
<protein>
    <recommendedName>
        <fullName evidence="4">MARVEL domain-containing protein</fullName>
    </recommendedName>
</protein>
<keyword evidence="1" id="KW-1133">Transmembrane helix</keyword>
<dbReference type="STRING" id="1160509.A0A3N4HUS7"/>
<proteinExistence type="predicted"/>
<dbReference type="OrthoDB" id="4918558at2759"/>
<keyword evidence="3" id="KW-1185">Reference proteome</keyword>
<gene>
    <name evidence="2" type="ORF">BJ508DRAFT_175488</name>
</gene>
<organism evidence="2 3">
    <name type="scientific">Ascobolus immersus RN42</name>
    <dbReference type="NCBI Taxonomy" id="1160509"/>
    <lineage>
        <taxon>Eukaryota</taxon>
        <taxon>Fungi</taxon>
        <taxon>Dikarya</taxon>
        <taxon>Ascomycota</taxon>
        <taxon>Pezizomycotina</taxon>
        <taxon>Pezizomycetes</taxon>
        <taxon>Pezizales</taxon>
        <taxon>Ascobolaceae</taxon>
        <taxon>Ascobolus</taxon>
    </lineage>
</organism>
<feature type="transmembrane region" description="Helical" evidence="1">
    <location>
        <begin position="41"/>
        <end position="62"/>
    </location>
</feature>
<name>A0A3N4HUS7_ASCIM</name>
<accession>A0A3N4HUS7</accession>
<dbReference type="AlphaFoldDB" id="A0A3N4HUS7"/>
<feature type="transmembrane region" description="Helical" evidence="1">
    <location>
        <begin position="138"/>
        <end position="161"/>
    </location>
</feature>
<keyword evidence="1" id="KW-0812">Transmembrane</keyword>
<keyword evidence="1" id="KW-0472">Membrane</keyword>
<feature type="transmembrane region" description="Helical" evidence="1">
    <location>
        <begin position="69"/>
        <end position="92"/>
    </location>
</feature>
<dbReference type="EMBL" id="ML119733">
    <property type="protein sequence ID" value="RPA77007.1"/>
    <property type="molecule type" value="Genomic_DNA"/>
</dbReference>